<reference evidence="1 2" key="1">
    <citation type="journal article" date="2017" name="Int. J. Parasitol.">
        <title>The genome of the protozoan parasite Cystoisospora suis and a reverse vaccinology approach to identify vaccine candidates.</title>
        <authorList>
            <person name="Palmieri N."/>
            <person name="Shrestha A."/>
            <person name="Ruttkowski B."/>
            <person name="Beck T."/>
            <person name="Vogl C."/>
            <person name="Tomley F."/>
            <person name="Blake D.P."/>
            <person name="Joachim A."/>
        </authorList>
    </citation>
    <scope>NUCLEOTIDE SEQUENCE [LARGE SCALE GENOMIC DNA]</scope>
    <source>
        <strain evidence="1 2">Wien I</strain>
    </source>
</reference>
<dbReference type="RefSeq" id="XP_067916630.1">
    <property type="nucleotide sequence ID" value="XM_068071394.1"/>
</dbReference>
<dbReference type="VEuPathDB" id="ToxoDB:CSUI_011294"/>
<dbReference type="EMBL" id="MIGC01010616">
    <property type="protein sequence ID" value="PHJ14896.1"/>
    <property type="molecule type" value="Genomic_DNA"/>
</dbReference>
<protein>
    <submittedName>
        <fullName evidence="1">Uncharacterized protein</fullName>
    </submittedName>
</protein>
<gene>
    <name evidence="1" type="ORF">CSUI_011294</name>
</gene>
<dbReference type="GeneID" id="94434605"/>
<evidence type="ECO:0000313" key="2">
    <source>
        <dbReference type="Proteomes" id="UP000221165"/>
    </source>
</evidence>
<organism evidence="1 2">
    <name type="scientific">Cystoisospora suis</name>
    <dbReference type="NCBI Taxonomy" id="483139"/>
    <lineage>
        <taxon>Eukaryota</taxon>
        <taxon>Sar</taxon>
        <taxon>Alveolata</taxon>
        <taxon>Apicomplexa</taxon>
        <taxon>Conoidasida</taxon>
        <taxon>Coccidia</taxon>
        <taxon>Eucoccidiorida</taxon>
        <taxon>Eimeriorina</taxon>
        <taxon>Sarcocystidae</taxon>
        <taxon>Cystoisospora</taxon>
    </lineage>
</organism>
<comment type="caution">
    <text evidence="1">The sequence shown here is derived from an EMBL/GenBank/DDBJ whole genome shotgun (WGS) entry which is preliminary data.</text>
</comment>
<evidence type="ECO:0000313" key="1">
    <source>
        <dbReference type="EMBL" id="PHJ14896.1"/>
    </source>
</evidence>
<proteinExistence type="predicted"/>
<feature type="non-terminal residue" evidence="1">
    <location>
        <position position="1"/>
    </location>
</feature>
<name>A0A2C6KEZ5_9APIC</name>
<feature type="non-terminal residue" evidence="1">
    <location>
        <position position="98"/>
    </location>
</feature>
<dbReference type="Proteomes" id="UP000221165">
    <property type="component" value="Unassembled WGS sequence"/>
</dbReference>
<dbReference type="AlphaFoldDB" id="A0A2C6KEZ5"/>
<keyword evidence="2" id="KW-1185">Reference proteome</keyword>
<accession>A0A2C6KEZ5</accession>
<sequence>RHVEVRARRPREEGTGGSDSLVSLRLCVIGARCCAGSYVMPPAGCPEYAPRVQGAHPPRRPRVPSVSRFTLSSFPTGQPLRLVIWWSSSVSPLFIFHV</sequence>